<evidence type="ECO:0000313" key="4">
    <source>
        <dbReference type="Proteomes" id="UP000095003"/>
    </source>
</evidence>
<accession>A0A1E3ANI4</accession>
<organism evidence="3 4">
    <name type="scientific">Eisenbergiella tayi</name>
    <dbReference type="NCBI Taxonomy" id="1432052"/>
    <lineage>
        <taxon>Bacteria</taxon>
        <taxon>Bacillati</taxon>
        <taxon>Bacillota</taxon>
        <taxon>Clostridia</taxon>
        <taxon>Lachnospirales</taxon>
        <taxon>Lachnospiraceae</taxon>
        <taxon>Eisenbergiella</taxon>
    </lineage>
</organism>
<dbReference type="Proteomes" id="UP000095003">
    <property type="component" value="Unassembled WGS sequence"/>
</dbReference>
<evidence type="ECO:0000313" key="3">
    <source>
        <dbReference type="EMBL" id="ODM10307.1"/>
    </source>
</evidence>
<keyword evidence="1" id="KW-0812">Transmembrane</keyword>
<dbReference type="InterPro" id="IPR053150">
    <property type="entry name" value="Teicoplanin_resist-assoc"/>
</dbReference>
<keyword evidence="1" id="KW-0472">Membrane</keyword>
<reference evidence="3 4" key="1">
    <citation type="submission" date="2016-07" db="EMBL/GenBank/DDBJ databases">
        <title>Characterization of isolates of Eisenbergiella tayi derived from blood cultures, using whole genome sequencing.</title>
        <authorList>
            <person name="Burdz T."/>
            <person name="Wiebe D."/>
            <person name="Huynh C."/>
            <person name="Bernard K."/>
        </authorList>
    </citation>
    <scope>NUCLEOTIDE SEQUENCE [LARGE SCALE GENOMIC DNA]</scope>
    <source>
        <strain evidence="3 4">NML 120489</strain>
    </source>
</reference>
<feature type="transmembrane region" description="Helical" evidence="1">
    <location>
        <begin position="21"/>
        <end position="41"/>
    </location>
</feature>
<comment type="caution">
    <text evidence="3">The sequence shown here is derived from an EMBL/GenBank/DDBJ whole genome shotgun (WGS) entry which is preliminary data.</text>
</comment>
<name>A0A1E3ANI4_9FIRM</name>
<dbReference type="Pfam" id="PF04892">
    <property type="entry name" value="VanZ"/>
    <property type="match status" value="1"/>
</dbReference>
<evidence type="ECO:0000259" key="2">
    <source>
        <dbReference type="Pfam" id="PF04892"/>
    </source>
</evidence>
<dbReference type="InterPro" id="IPR006976">
    <property type="entry name" value="VanZ-like"/>
</dbReference>
<feature type="transmembrane region" description="Helical" evidence="1">
    <location>
        <begin position="107"/>
        <end position="129"/>
    </location>
</feature>
<proteinExistence type="predicted"/>
<dbReference type="PANTHER" id="PTHR36834:SF2">
    <property type="entry name" value="MEMBRANE PROTEIN"/>
    <property type="match status" value="1"/>
</dbReference>
<dbReference type="AlphaFoldDB" id="A0A1E3ANI4"/>
<keyword evidence="1" id="KW-1133">Transmembrane helix</keyword>
<feature type="transmembrane region" description="Helical" evidence="1">
    <location>
        <begin position="74"/>
        <end position="95"/>
    </location>
</feature>
<gene>
    <name evidence="3" type="ORF">BEH84_04679</name>
</gene>
<sequence>MPHKTDPYGERGDKDKMKDKYRNLPTVLFWLYIAAVLRITVFRPGFLPVELLKNGSINLTLFQGYVPLLKKDDWFRFLYLFVGNIIWFVPFGMYLEHKSRGKRSWKIVLGGFLFSLTIESLQYLFGTGYSELDDLILNTAGVFAGAVFVKGIKRHAVRGGGKPYVNAEGKDS</sequence>
<evidence type="ECO:0000256" key="1">
    <source>
        <dbReference type="SAM" id="Phobius"/>
    </source>
</evidence>
<feature type="transmembrane region" description="Helical" evidence="1">
    <location>
        <begin position="135"/>
        <end position="152"/>
    </location>
</feature>
<dbReference type="PANTHER" id="PTHR36834">
    <property type="entry name" value="MEMBRANE PROTEIN-RELATED"/>
    <property type="match status" value="1"/>
</dbReference>
<dbReference type="EMBL" id="MCGI01000004">
    <property type="protein sequence ID" value="ODM10307.1"/>
    <property type="molecule type" value="Genomic_DNA"/>
</dbReference>
<feature type="domain" description="VanZ-like" evidence="2">
    <location>
        <begin position="29"/>
        <end position="150"/>
    </location>
</feature>
<protein>
    <submittedName>
        <fullName evidence="3">VanZ like family protein</fullName>
    </submittedName>
</protein>